<keyword evidence="1" id="KW-0812">Transmembrane</keyword>
<protein>
    <submittedName>
        <fullName evidence="2">Prepilin-type N-terminal cleavage/methylation domain-containing protein</fullName>
    </submittedName>
</protein>
<evidence type="ECO:0000313" key="3">
    <source>
        <dbReference type="Proteomes" id="UP000625316"/>
    </source>
</evidence>
<name>A0A928VNI1_9CYAN</name>
<dbReference type="RefSeq" id="WP_264324054.1">
    <property type="nucleotide sequence ID" value="NZ_JADEXQ010000013.1"/>
</dbReference>
<dbReference type="AlphaFoldDB" id="A0A928VNI1"/>
<evidence type="ECO:0000313" key="2">
    <source>
        <dbReference type="EMBL" id="MBE9029234.1"/>
    </source>
</evidence>
<keyword evidence="1" id="KW-0472">Membrane</keyword>
<dbReference type="InterPro" id="IPR012902">
    <property type="entry name" value="N_methyl_site"/>
</dbReference>
<evidence type="ECO:0000256" key="1">
    <source>
        <dbReference type="SAM" id="Phobius"/>
    </source>
</evidence>
<proteinExistence type="predicted"/>
<dbReference type="EMBL" id="JADEXQ010000013">
    <property type="protein sequence ID" value="MBE9029234.1"/>
    <property type="molecule type" value="Genomic_DNA"/>
</dbReference>
<gene>
    <name evidence="2" type="ORF">IQ266_05595</name>
</gene>
<sequence>MKSRPTQLTLTSSIHWLMGVNCKLRHNPTRSGFTLVELLVALIIGSIITTLVLFSAVQLMGTNQREASRSNTQREMQAAIDYINRDIREAVYVYDGDCLRTTGTKTPPGLTPGGINTCPGILNSLPGELNSANNLPVLAFWRVDPLPQQLLASCSNPAVASQIVSGNAPAGFDNVPCSSRKMYTLVVYSLNRSNPDTWRGRARITRYTLPQFTFGNGTTQTPGWANPLETGFANWPRNPNTNTIQTGQATNIQGNNQVLVDFVDDRANDSGPAGSTAVCPTVNNVNTEQFGGFFASPAQVNGGYVAAVDLSRRTFYACVRGGDAATLNQEVIVRIRGNAAGQPGLPKDSSSLPIALESRILTRGVLGKN</sequence>
<organism evidence="2 3">
    <name type="scientific">Romeriopsis navalis LEGE 11480</name>
    <dbReference type="NCBI Taxonomy" id="2777977"/>
    <lineage>
        <taxon>Bacteria</taxon>
        <taxon>Bacillati</taxon>
        <taxon>Cyanobacteriota</taxon>
        <taxon>Cyanophyceae</taxon>
        <taxon>Leptolyngbyales</taxon>
        <taxon>Leptolyngbyaceae</taxon>
        <taxon>Romeriopsis</taxon>
        <taxon>Romeriopsis navalis</taxon>
    </lineage>
</organism>
<dbReference type="PROSITE" id="PS00409">
    <property type="entry name" value="PROKAR_NTER_METHYL"/>
    <property type="match status" value="1"/>
</dbReference>
<keyword evidence="3" id="KW-1185">Reference proteome</keyword>
<feature type="transmembrane region" description="Helical" evidence="1">
    <location>
        <begin position="38"/>
        <end position="60"/>
    </location>
</feature>
<reference evidence="2" key="1">
    <citation type="submission" date="2020-10" db="EMBL/GenBank/DDBJ databases">
        <authorList>
            <person name="Castelo-Branco R."/>
            <person name="Eusebio N."/>
            <person name="Adriana R."/>
            <person name="Vieira A."/>
            <person name="Brugerolle De Fraissinette N."/>
            <person name="Rezende De Castro R."/>
            <person name="Schneider M.P."/>
            <person name="Vasconcelos V."/>
            <person name="Leao P.N."/>
        </authorList>
    </citation>
    <scope>NUCLEOTIDE SEQUENCE</scope>
    <source>
        <strain evidence="2">LEGE 11480</strain>
    </source>
</reference>
<dbReference type="Proteomes" id="UP000625316">
    <property type="component" value="Unassembled WGS sequence"/>
</dbReference>
<dbReference type="SUPFAM" id="SSF54523">
    <property type="entry name" value="Pili subunits"/>
    <property type="match status" value="1"/>
</dbReference>
<dbReference type="NCBIfam" id="TIGR02532">
    <property type="entry name" value="IV_pilin_GFxxxE"/>
    <property type="match status" value="1"/>
</dbReference>
<dbReference type="Pfam" id="PF07963">
    <property type="entry name" value="N_methyl"/>
    <property type="match status" value="1"/>
</dbReference>
<accession>A0A928VNI1</accession>
<keyword evidence="1" id="KW-1133">Transmembrane helix</keyword>
<dbReference type="InterPro" id="IPR045584">
    <property type="entry name" value="Pilin-like"/>
</dbReference>
<comment type="caution">
    <text evidence="2">The sequence shown here is derived from an EMBL/GenBank/DDBJ whole genome shotgun (WGS) entry which is preliminary data.</text>
</comment>